<protein>
    <recommendedName>
        <fullName evidence="2">MATH domain-containing protein</fullName>
    </recommendedName>
</protein>
<feature type="domain" description="MATH" evidence="2">
    <location>
        <begin position="1"/>
        <end position="59"/>
    </location>
</feature>
<evidence type="ECO:0000256" key="1">
    <source>
        <dbReference type="ARBA" id="ARBA00023054"/>
    </source>
</evidence>
<accession>A0A445E579</accession>
<dbReference type="AlphaFoldDB" id="A0A445E579"/>
<reference evidence="3 4" key="1">
    <citation type="submission" date="2019-01" db="EMBL/GenBank/DDBJ databases">
        <title>Sequencing of cultivated peanut Arachis hypogaea provides insights into genome evolution and oil improvement.</title>
        <authorList>
            <person name="Chen X."/>
        </authorList>
    </citation>
    <scope>NUCLEOTIDE SEQUENCE [LARGE SCALE GENOMIC DNA]</scope>
    <source>
        <strain evidence="4">cv. Fuhuasheng</strain>
        <tissue evidence="3">Leaves</tissue>
    </source>
</reference>
<dbReference type="Gene3D" id="2.60.210.10">
    <property type="entry name" value="Apoptosis, Tumor Necrosis Factor Receptor Associated Protein 2, Chain A"/>
    <property type="match status" value="2"/>
</dbReference>
<keyword evidence="4" id="KW-1185">Reference proteome</keyword>
<comment type="caution">
    <text evidence="3">The sequence shown here is derived from an EMBL/GenBank/DDBJ whole genome shotgun (WGS) entry which is preliminary data.</text>
</comment>
<evidence type="ECO:0000259" key="2">
    <source>
        <dbReference type="PROSITE" id="PS50144"/>
    </source>
</evidence>
<dbReference type="SUPFAM" id="SSF49599">
    <property type="entry name" value="TRAF domain-like"/>
    <property type="match status" value="2"/>
</dbReference>
<dbReference type="EMBL" id="SDMP01000002">
    <property type="protein sequence ID" value="RYR70608.1"/>
    <property type="molecule type" value="Genomic_DNA"/>
</dbReference>
<dbReference type="PROSITE" id="PS50144">
    <property type="entry name" value="MATH"/>
    <property type="match status" value="1"/>
</dbReference>
<dbReference type="PANTHER" id="PTHR46236">
    <property type="entry name" value="TRAF-LIKE SUPERFAMILY PROTEIN"/>
    <property type="match status" value="1"/>
</dbReference>
<keyword evidence="1" id="KW-0175">Coiled coil</keyword>
<dbReference type="InterPro" id="IPR002083">
    <property type="entry name" value="MATH/TRAF_dom"/>
</dbReference>
<proteinExistence type="predicted"/>
<dbReference type="PANTHER" id="PTHR46236:SF36">
    <property type="entry name" value="MATH (MEPRIN AND TRAF-C-LIKE) DOMAIN PROTEIN"/>
    <property type="match status" value="1"/>
</dbReference>
<dbReference type="InterPro" id="IPR008974">
    <property type="entry name" value="TRAF-like"/>
</dbReference>
<gene>
    <name evidence="3" type="ORF">Ahy_A02g004938</name>
</gene>
<sequence>MLSHNFNLVYDFVDDGAHEFSSEKKHEGCGFSPFITLTELHDPNNGFLVNDTCTIMAQVYIEYDVHHIIPLVTRNNDLVDFKDLCKVRKDFVQLLEEACSKHPELVRGVKRRNWSQNFTERWFMDLGRVLHFLKNHKNVKDMDDDTYEELQDLWEQLNSFGFDDLTWLKNDVKKYKVKKTKKNAHVSLYDFAEGTYEFGNGKHDGSGFASFITLTEFHDPNKGFFVNDVCTIEAEVCVENDGHRHPNDNHIMPLVTRNNNSNLVDFKSLCKVRKDFVQLLEEACSKHPELVKGVKKRNWSENFTERWFMALGRVLHFLKSHKDVKDMDDDTYEELQDLWEQLNSFGFDDLTWLKNGVKKHMMKK</sequence>
<evidence type="ECO:0000313" key="3">
    <source>
        <dbReference type="EMBL" id="RYR70608.1"/>
    </source>
</evidence>
<name>A0A445E579_ARAHY</name>
<dbReference type="Proteomes" id="UP000289738">
    <property type="component" value="Chromosome A02"/>
</dbReference>
<dbReference type="InterPro" id="IPR050804">
    <property type="entry name" value="MCC"/>
</dbReference>
<evidence type="ECO:0000313" key="4">
    <source>
        <dbReference type="Proteomes" id="UP000289738"/>
    </source>
</evidence>
<organism evidence="3 4">
    <name type="scientific">Arachis hypogaea</name>
    <name type="common">Peanut</name>
    <dbReference type="NCBI Taxonomy" id="3818"/>
    <lineage>
        <taxon>Eukaryota</taxon>
        <taxon>Viridiplantae</taxon>
        <taxon>Streptophyta</taxon>
        <taxon>Embryophyta</taxon>
        <taxon>Tracheophyta</taxon>
        <taxon>Spermatophyta</taxon>
        <taxon>Magnoliopsida</taxon>
        <taxon>eudicotyledons</taxon>
        <taxon>Gunneridae</taxon>
        <taxon>Pentapetalae</taxon>
        <taxon>rosids</taxon>
        <taxon>fabids</taxon>
        <taxon>Fabales</taxon>
        <taxon>Fabaceae</taxon>
        <taxon>Papilionoideae</taxon>
        <taxon>50 kb inversion clade</taxon>
        <taxon>dalbergioids sensu lato</taxon>
        <taxon>Dalbergieae</taxon>
        <taxon>Pterocarpus clade</taxon>
        <taxon>Arachis</taxon>
    </lineage>
</organism>
<dbReference type="Pfam" id="PF22486">
    <property type="entry name" value="MATH_2"/>
    <property type="match status" value="1"/>
</dbReference>